<evidence type="ECO:0000256" key="1">
    <source>
        <dbReference type="SAM" id="Coils"/>
    </source>
</evidence>
<evidence type="ECO:0000313" key="3">
    <source>
        <dbReference type="EMBL" id="PXY25443.1"/>
    </source>
</evidence>
<evidence type="ECO:0000256" key="2">
    <source>
        <dbReference type="SAM" id="MobiDB-lite"/>
    </source>
</evidence>
<comment type="caution">
    <text evidence="3">The sequence shown here is derived from an EMBL/GenBank/DDBJ whole genome shotgun (WGS) entry which is preliminary data.</text>
</comment>
<reference evidence="3 4" key="1">
    <citation type="submission" date="2016-07" db="EMBL/GenBank/DDBJ databases">
        <title>Draft genome sequence of Prauserella muralis DSM 45305, isolated from a mould-covered wall in an indoor environment.</title>
        <authorList>
            <person name="Ruckert C."/>
            <person name="Albersmeier A."/>
            <person name="Jiang C.-L."/>
            <person name="Jiang Y."/>
            <person name="Kalinowski J."/>
            <person name="Schneider O."/>
            <person name="Winkler A."/>
            <person name="Zotchev S.B."/>
        </authorList>
    </citation>
    <scope>NUCLEOTIDE SEQUENCE [LARGE SCALE GENOMIC DNA]</scope>
    <source>
        <strain evidence="3 4">DSM 45305</strain>
    </source>
</reference>
<name>A0A2V4AW21_9PSEU</name>
<dbReference type="AlphaFoldDB" id="A0A2V4AW21"/>
<evidence type="ECO:0000313" key="4">
    <source>
        <dbReference type="Proteomes" id="UP000249915"/>
    </source>
</evidence>
<feature type="region of interest" description="Disordered" evidence="2">
    <location>
        <begin position="1"/>
        <end position="41"/>
    </location>
</feature>
<feature type="coiled-coil region" evidence="1">
    <location>
        <begin position="101"/>
        <end position="135"/>
    </location>
</feature>
<sequence>MRSVGGDEVETEAQVSRHKKRMGSYLTVTTSDGTEVAGNTPEKLAKEWSRYEFGDRWGELSDKERAGDIAERLDAIQAALEPPKAEPAAFTEEQKAIIARLKSSRAQIAALVSKVDSLQQRLSEEEAKLDQAQNERWKEVESALREQIPPGVIIDSSGIPSATFYRRIDKRRA</sequence>
<gene>
    <name evidence="3" type="ORF">BAY60_18895</name>
</gene>
<accession>A0A2V4AW21</accession>
<dbReference type="EMBL" id="MASW01000003">
    <property type="protein sequence ID" value="PXY25443.1"/>
    <property type="molecule type" value="Genomic_DNA"/>
</dbReference>
<organism evidence="3 4">
    <name type="scientific">Prauserella muralis</name>
    <dbReference type="NCBI Taxonomy" id="588067"/>
    <lineage>
        <taxon>Bacteria</taxon>
        <taxon>Bacillati</taxon>
        <taxon>Actinomycetota</taxon>
        <taxon>Actinomycetes</taxon>
        <taxon>Pseudonocardiales</taxon>
        <taxon>Pseudonocardiaceae</taxon>
        <taxon>Prauserella</taxon>
    </lineage>
</organism>
<dbReference type="Proteomes" id="UP000249915">
    <property type="component" value="Unassembled WGS sequence"/>
</dbReference>
<protein>
    <submittedName>
        <fullName evidence="3">Uncharacterized protein</fullName>
    </submittedName>
</protein>
<keyword evidence="1" id="KW-0175">Coiled coil</keyword>
<proteinExistence type="predicted"/>
<keyword evidence="4" id="KW-1185">Reference proteome</keyword>